<dbReference type="EMBL" id="JAULBC010000006">
    <property type="protein sequence ID" value="MEX6689374.1"/>
    <property type="molecule type" value="Genomic_DNA"/>
</dbReference>
<dbReference type="Pfam" id="PF07593">
    <property type="entry name" value="UnbV_ASPIC"/>
    <property type="match status" value="1"/>
</dbReference>
<dbReference type="Gene3D" id="2.130.10.130">
    <property type="entry name" value="Integrin alpha, N-terminal"/>
    <property type="match status" value="5"/>
</dbReference>
<accession>A0ABV3ZLM9</accession>
<dbReference type="Pfam" id="PF13517">
    <property type="entry name" value="FG-GAP_3"/>
    <property type="match status" value="6"/>
</dbReference>
<dbReference type="PANTHER" id="PTHR16026:SF0">
    <property type="entry name" value="CARTILAGE ACIDIC PROTEIN 1"/>
    <property type="match status" value="1"/>
</dbReference>
<feature type="domain" description="ASPIC/UnbV" evidence="2">
    <location>
        <begin position="537"/>
        <end position="603"/>
    </location>
</feature>
<proteinExistence type="predicted"/>
<keyword evidence="1" id="KW-0732">Signal</keyword>
<name>A0ABV3ZLM9_9BACT</name>
<comment type="caution">
    <text evidence="3">The sequence shown here is derived from an EMBL/GenBank/DDBJ whole genome shotgun (WGS) entry which is preliminary data.</text>
</comment>
<evidence type="ECO:0000313" key="4">
    <source>
        <dbReference type="Proteomes" id="UP001560573"/>
    </source>
</evidence>
<keyword evidence="4" id="KW-1185">Reference proteome</keyword>
<reference evidence="3 4" key="1">
    <citation type="submission" date="2023-07" db="EMBL/GenBank/DDBJ databases">
        <authorList>
            <person name="Lian W.-H."/>
        </authorList>
    </citation>
    <scope>NUCLEOTIDE SEQUENCE [LARGE SCALE GENOMIC DNA]</scope>
    <source>
        <strain evidence="3 4">SYSU DXS3180</strain>
    </source>
</reference>
<evidence type="ECO:0000259" key="2">
    <source>
        <dbReference type="Pfam" id="PF07593"/>
    </source>
</evidence>
<evidence type="ECO:0000313" key="3">
    <source>
        <dbReference type="EMBL" id="MEX6689374.1"/>
    </source>
</evidence>
<dbReference type="Proteomes" id="UP001560573">
    <property type="component" value="Unassembled WGS sequence"/>
</dbReference>
<evidence type="ECO:0000256" key="1">
    <source>
        <dbReference type="ARBA" id="ARBA00022729"/>
    </source>
</evidence>
<sequence>MREKKCVRPVAYENFCRSTLLTALFTCLFICYSSGSYSQKLFKLLAARQTGIKFSNEINETEGLNVMAYEYFYNGGGVAVGDINNDGLEDLFFTANMKPNKLYLNLGNMKFKDITKEACKEMEGKSEGWKTGATMADVNGDGLLDIYVCYSGKVSEDLRRNQLFINQGNLKFTEQAKQYGLDDPGYSTQAAFFDYDNDGDLDMFLLNHNVRKIDNMELARFRNQTDPLAGSRLYENRNGHFIDVSSKAGIYQYPLTFGLGIAIADVNKDGWQDVYVTNDYNEPDYLYINNHDGTFKEDAEDCFRHLSQFSMGVDIADYNNDGLPDIVTLDMLPPDNRRQKLLQLQENYESFQLMKDQGLNSQYMRNMLQLNNGDNTFSEIGQLAGISATDWSWCPLLADFDNDGYKDLLVTNGYLRDYTNKDFLRYWGDYKIKKAIERAPEQLMDLVKSMPSTALENYVFKNNRDLTFSNVQQEWGLNNVSVSSGAVYADLDNDGDLDLVINNINQEAFVYQNMQHEERGDDYLNIRLKDYTANTSAFGAKIYAYESGLQQYVEVNPARGYLSSVSTNTHFGFSKATTIDSIRIIWPDNTTQLVSNVKVNQQLVIEHKKGLPVFDYSVHKKANAIFTKAPAPVDHKREEFTENDFKRQLLMLFMYSQTGPVIAHGDVNNDGKEDLFVSGDKATPGKIYLQQANGSFKPVGGSKIGDEATSASSAACFFDANGDGFADLYVAKGGYSLFQPGSEALQDELYINDKKGNFYLALNALPVVTASSKSCVRPCDYDNDGDIDLFVGGRVIPGNYPAAPESYLLNNNGRGVFSLVDVPFKRAGMITDAQWTDLNGDGRKDLVLCGEMMPVMIFLNTTNGFVDKSAEFFSMPDKGFWNTIAIADVNRDGMDDIIAGNLGLNSQIHISDSMPAELYYADFDHNGSIDPFFNFYIQGKSYPFVSRDELNEQMYSMRKKFISYKAYADATMKDIIPPEELVSASKLTANESRSVVYLNKGNKFEKVPLPLQAQFSMVCNILPYDFNNDGKMDLLLFGNHTDNRLKLGSIDANYGCLLQGDGKGNFVCINQADAGICIKGDVKSAGIITIKDQRHVIVGVPGDVFQTYKIGK</sequence>
<dbReference type="InterPro" id="IPR013517">
    <property type="entry name" value="FG-GAP"/>
</dbReference>
<dbReference type="PANTHER" id="PTHR16026">
    <property type="entry name" value="CARTILAGE ACIDIC PROTEIN 1"/>
    <property type="match status" value="1"/>
</dbReference>
<dbReference type="InterPro" id="IPR027039">
    <property type="entry name" value="Crtac1"/>
</dbReference>
<dbReference type="InterPro" id="IPR011519">
    <property type="entry name" value="UnbV_ASPIC"/>
</dbReference>
<organism evidence="3 4">
    <name type="scientific">Danxiaibacter flavus</name>
    <dbReference type="NCBI Taxonomy" id="3049108"/>
    <lineage>
        <taxon>Bacteria</taxon>
        <taxon>Pseudomonadati</taxon>
        <taxon>Bacteroidota</taxon>
        <taxon>Chitinophagia</taxon>
        <taxon>Chitinophagales</taxon>
        <taxon>Chitinophagaceae</taxon>
        <taxon>Danxiaibacter</taxon>
    </lineage>
</organism>
<protein>
    <submittedName>
        <fullName evidence="3">VCBS repeat-containing protein</fullName>
    </submittedName>
</protein>
<dbReference type="SUPFAM" id="SSF69318">
    <property type="entry name" value="Integrin alpha N-terminal domain"/>
    <property type="match status" value="3"/>
</dbReference>
<gene>
    <name evidence="3" type="ORF">QTN47_17830</name>
</gene>
<dbReference type="RefSeq" id="WP_369330781.1">
    <property type="nucleotide sequence ID" value="NZ_JAULBC010000006.1"/>
</dbReference>
<dbReference type="InterPro" id="IPR028994">
    <property type="entry name" value="Integrin_alpha_N"/>
</dbReference>